<evidence type="ECO:0008006" key="4">
    <source>
        <dbReference type="Google" id="ProtNLM"/>
    </source>
</evidence>
<dbReference type="Proteomes" id="UP000503011">
    <property type="component" value="Chromosome"/>
</dbReference>
<feature type="transmembrane region" description="Helical" evidence="1">
    <location>
        <begin position="289"/>
        <end position="311"/>
    </location>
</feature>
<gene>
    <name evidence="2" type="ORF">Psuf_093080</name>
</gene>
<evidence type="ECO:0000256" key="1">
    <source>
        <dbReference type="SAM" id="Phobius"/>
    </source>
</evidence>
<keyword evidence="1" id="KW-0812">Transmembrane</keyword>
<dbReference type="EMBL" id="AP022871">
    <property type="protein sequence ID" value="BCB91995.1"/>
    <property type="molecule type" value="Genomic_DNA"/>
</dbReference>
<evidence type="ECO:0000313" key="2">
    <source>
        <dbReference type="EMBL" id="BCB91995.1"/>
    </source>
</evidence>
<dbReference type="KEGG" id="psuu:Psuf_093080"/>
<feature type="transmembrane region" description="Helical" evidence="1">
    <location>
        <begin position="259"/>
        <end position="283"/>
    </location>
</feature>
<reference evidence="2 3" key="1">
    <citation type="submission" date="2020-03" db="EMBL/GenBank/DDBJ databases">
        <title>Whole genome shotgun sequence of Phytohabitans suffuscus NBRC 105367.</title>
        <authorList>
            <person name="Komaki H."/>
            <person name="Tamura T."/>
        </authorList>
    </citation>
    <scope>NUCLEOTIDE SEQUENCE [LARGE SCALE GENOMIC DNA]</scope>
    <source>
        <strain evidence="2 3">NBRC 105367</strain>
    </source>
</reference>
<sequence length="322" mass="32453">MVEANLAVRRTPPRWQAVATAGWLRGAAAVAGNRWVRGAVLVVTVAAAVWTLSRLPAASPLPLVLAALPWVAGKYLLCPLRWHALSGSGHSRWWHIRAYAESELLGQLSPGHAGADVWRVHRLCRAGMGKAPAVAGVALDRLVGAAGVALAVLATGTVLPGPVLVAAAVVATVAVAAALTLRARRPTALAGVRLRPAPVAAGVLLSVGYQASVAGLVFGAVAAVGGPVDPVRLLAVFGASQVAGILPGFAGASPRHGALAAGLTALGLTWTVALAAAALVALLPWAPALLLGGGSLAASRFSAARAGPPAVRRAPRPRRRRG</sequence>
<accession>A0A6F8Z0N9</accession>
<reference evidence="2 3" key="2">
    <citation type="submission" date="2020-03" db="EMBL/GenBank/DDBJ databases">
        <authorList>
            <person name="Ichikawa N."/>
            <person name="Kimura A."/>
            <person name="Kitahashi Y."/>
            <person name="Uohara A."/>
        </authorList>
    </citation>
    <scope>NUCLEOTIDE SEQUENCE [LARGE SCALE GENOMIC DNA]</scope>
    <source>
        <strain evidence="2 3">NBRC 105367</strain>
    </source>
</reference>
<feature type="transmembrane region" description="Helical" evidence="1">
    <location>
        <begin position="131"/>
        <end position="153"/>
    </location>
</feature>
<proteinExistence type="predicted"/>
<feature type="transmembrane region" description="Helical" evidence="1">
    <location>
        <begin position="231"/>
        <end position="252"/>
    </location>
</feature>
<keyword evidence="1" id="KW-0472">Membrane</keyword>
<protein>
    <recommendedName>
        <fullName evidence="4">Lysylphosphatidylglycerol synthase-like protein</fullName>
    </recommendedName>
</protein>
<feature type="transmembrane region" description="Helical" evidence="1">
    <location>
        <begin position="159"/>
        <end position="181"/>
    </location>
</feature>
<keyword evidence="3" id="KW-1185">Reference proteome</keyword>
<dbReference type="AlphaFoldDB" id="A0A6F8Z0N9"/>
<dbReference type="RefSeq" id="WP_173165681.1">
    <property type="nucleotide sequence ID" value="NZ_AP022871.1"/>
</dbReference>
<name>A0A6F8Z0N9_9ACTN</name>
<evidence type="ECO:0000313" key="3">
    <source>
        <dbReference type="Proteomes" id="UP000503011"/>
    </source>
</evidence>
<keyword evidence="1" id="KW-1133">Transmembrane helix</keyword>
<feature type="transmembrane region" description="Helical" evidence="1">
    <location>
        <begin position="202"/>
        <end position="225"/>
    </location>
</feature>
<organism evidence="2 3">
    <name type="scientific">Phytohabitans suffuscus</name>
    <dbReference type="NCBI Taxonomy" id="624315"/>
    <lineage>
        <taxon>Bacteria</taxon>
        <taxon>Bacillati</taxon>
        <taxon>Actinomycetota</taxon>
        <taxon>Actinomycetes</taxon>
        <taxon>Micromonosporales</taxon>
        <taxon>Micromonosporaceae</taxon>
    </lineage>
</organism>